<sequence length="87" mass="9243">MGNKMPPVTFTFLNSTIEGVEGEPVAAALRRAGITELGRSGVDGTPRSAFCFMGSCQECRVRIDGTVAYACKAPVLPNMTITPYVQS</sequence>
<dbReference type="GO" id="GO:0051536">
    <property type="term" value="F:iron-sulfur cluster binding"/>
    <property type="evidence" value="ECO:0007669"/>
    <property type="project" value="InterPro"/>
</dbReference>
<dbReference type="InterPro" id="IPR036010">
    <property type="entry name" value="2Fe-2S_ferredoxin-like_sf"/>
</dbReference>
<dbReference type="SUPFAM" id="SSF54292">
    <property type="entry name" value="2Fe-2S ferredoxin-like"/>
    <property type="match status" value="1"/>
</dbReference>
<protein>
    <recommendedName>
        <fullName evidence="4">Ferredoxin</fullName>
    </recommendedName>
</protein>
<dbReference type="EMBL" id="LHZR01000111">
    <property type="protein sequence ID" value="KXV46858.1"/>
    <property type="molecule type" value="Genomic_DNA"/>
</dbReference>
<evidence type="ECO:0000256" key="1">
    <source>
        <dbReference type="ARBA" id="ARBA00023002"/>
    </source>
</evidence>
<comment type="caution">
    <text evidence="2">The sequence shown here is derived from an EMBL/GenBank/DDBJ whole genome shotgun (WGS) entry which is preliminary data.</text>
</comment>
<proteinExistence type="predicted"/>
<dbReference type="Proteomes" id="UP000075636">
    <property type="component" value="Unassembled WGS sequence"/>
</dbReference>
<name>A0A149TGG2_9PROT</name>
<reference evidence="2 3" key="1">
    <citation type="submission" date="2015-06" db="EMBL/GenBank/DDBJ databases">
        <title>Improved classification and identification of acetic acid bacteria using matrix-assisted laser desorption/ionization time-of-flight mass spectrometry; Gluconobacter nephelii and Gluconobacter uchimurae are later heterotypic synonyms of Gluconobacter japonicus and Gluconobacter oxydans, respectively.</title>
        <authorList>
            <person name="Li L."/>
            <person name="Cleenwerck I."/>
            <person name="De Vuyst L."/>
            <person name="Vandamme P."/>
        </authorList>
    </citation>
    <scope>NUCLEOTIDE SEQUENCE [LARGE SCALE GENOMIC DNA]</scope>
    <source>
        <strain evidence="2 3">LMG 1768</strain>
    </source>
</reference>
<keyword evidence="1" id="KW-0560">Oxidoreductase</keyword>
<evidence type="ECO:0008006" key="4">
    <source>
        <dbReference type="Google" id="ProtNLM"/>
    </source>
</evidence>
<organism evidence="2 3">
    <name type="scientific">Gluconobacter albidus</name>
    <dbReference type="NCBI Taxonomy" id="318683"/>
    <lineage>
        <taxon>Bacteria</taxon>
        <taxon>Pseudomonadati</taxon>
        <taxon>Pseudomonadota</taxon>
        <taxon>Alphaproteobacteria</taxon>
        <taxon>Acetobacterales</taxon>
        <taxon>Acetobacteraceae</taxon>
        <taxon>Gluconobacter</taxon>
    </lineage>
</organism>
<dbReference type="Pfam" id="PF13510">
    <property type="entry name" value="Fer2_4"/>
    <property type="match status" value="1"/>
</dbReference>
<accession>A0A149TGG2</accession>
<dbReference type="STRING" id="318683.A0U94_01430"/>
<dbReference type="PATRIC" id="fig|318683.6.peg.2882"/>
<evidence type="ECO:0000313" key="2">
    <source>
        <dbReference type="EMBL" id="KXV46858.1"/>
    </source>
</evidence>
<dbReference type="InterPro" id="IPR042204">
    <property type="entry name" value="2Fe-2S-bd_N"/>
</dbReference>
<dbReference type="Gene3D" id="3.10.20.440">
    <property type="entry name" value="2Fe-2S iron-sulphur cluster binding domain, sarcosine oxidase, alpha subunit, N-terminal domain"/>
    <property type="match status" value="1"/>
</dbReference>
<dbReference type="AlphaFoldDB" id="A0A149TGG2"/>
<evidence type="ECO:0000313" key="3">
    <source>
        <dbReference type="Proteomes" id="UP000075636"/>
    </source>
</evidence>
<dbReference type="GO" id="GO:0016491">
    <property type="term" value="F:oxidoreductase activity"/>
    <property type="evidence" value="ECO:0007669"/>
    <property type="project" value="UniProtKB-KW"/>
</dbReference>
<gene>
    <name evidence="2" type="ORF">AD945_12165</name>
</gene>